<reference evidence="2" key="1">
    <citation type="submission" date="2020-11" db="EMBL/GenBank/DDBJ databases">
        <authorList>
            <person name="Koelle M."/>
            <person name="Horta M.A.C."/>
            <person name="Nowrousian M."/>
            <person name="Ohm R.A."/>
            <person name="Benz P."/>
            <person name="Pilgard A."/>
        </authorList>
    </citation>
    <scope>NUCLEOTIDE SEQUENCE</scope>
    <source>
        <strain evidence="2">FPRL280</strain>
    </source>
</reference>
<dbReference type="Pfam" id="PF12937">
    <property type="entry name" value="F-box-like"/>
    <property type="match status" value="1"/>
</dbReference>
<organism evidence="2 3">
    <name type="scientific">Rhodonia placenta</name>
    <dbReference type="NCBI Taxonomy" id="104341"/>
    <lineage>
        <taxon>Eukaryota</taxon>
        <taxon>Fungi</taxon>
        <taxon>Dikarya</taxon>
        <taxon>Basidiomycota</taxon>
        <taxon>Agaricomycotina</taxon>
        <taxon>Agaricomycetes</taxon>
        <taxon>Polyporales</taxon>
        <taxon>Adustoporiaceae</taxon>
        <taxon>Rhodonia</taxon>
    </lineage>
</organism>
<dbReference type="Proteomes" id="UP000639403">
    <property type="component" value="Unassembled WGS sequence"/>
</dbReference>
<gene>
    <name evidence="2" type="ORF">IEO21_07365</name>
</gene>
<feature type="domain" description="F-box" evidence="1">
    <location>
        <begin position="9"/>
        <end position="77"/>
    </location>
</feature>
<dbReference type="Gene3D" id="1.20.1280.50">
    <property type="match status" value="1"/>
</dbReference>
<dbReference type="EMBL" id="JADOXO010000203">
    <property type="protein sequence ID" value="KAF9809594.1"/>
    <property type="molecule type" value="Genomic_DNA"/>
</dbReference>
<dbReference type="AlphaFoldDB" id="A0A8H7NYN9"/>
<reference evidence="2" key="2">
    <citation type="journal article" name="Front. Microbiol.">
        <title>Degradative Capacity of Two Strains of Rhodonia placenta: From Phenotype to Genotype.</title>
        <authorList>
            <person name="Kolle M."/>
            <person name="Horta M.A.C."/>
            <person name="Nowrousian M."/>
            <person name="Ohm R.A."/>
            <person name="Benz J.P."/>
            <person name="Pilgard A."/>
        </authorList>
    </citation>
    <scope>NUCLEOTIDE SEQUENCE</scope>
    <source>
        <strain evidence="2">FPRL280</strain>
    </source>
</reference>
<accession>A0A8H7NYN9</accession>
<evidence type="ECO:0000259" key="1">
    <source>
        <dbReference type="Pfam" id="PF12937"/>
    </source>
</evidence>
<evidence type="ECO:0000313" key="2">
    <source>
        <dbReference type="EMBL" id="KAF9809594.1"/>
    </source>
</evidence>
<evidence type="ECO:0000313" key="3">
    <source>
        <dbReference type="Proteomes" id="UP000639403"/>
    </source>
</evidence>
<proteinExistence type="predicted"/>
<sequence length="533" mass="60093">MGPTSVCPINEIPPELLARIFWLCMSPFESCEDPASPFWWTGCSRVRKTQELVPLTHVCKLWRDLALQTPLLWSSIDGTGDLSWPASPRLSIVADAVPGIPTDIVLERAAGVLLNILAMMYLHPSVQSICQNDSARIQELHLTYIDEEIGTIRRLSDFSAASLEYATFHPTVITVSLNRSPHSRNSNTILLWRGQAPRLRILTWQICICLPSNQFLSLTHLCISAIPGRPPRWRLPDLLKLLSRCPALQELVLARLTAPIPEADPPGVALAALHKFAVERVSPALATWLIDHIIAMDDAAVHIHRPICSPSHIPARMPASRRVDLARIFLSTDEKNRQFNITATGKTSGGIRLDMVEWSPDPDIDVCFICYDWLASLWVTWQLDHVQELWLSECVDLDLLGGYPVILGALPSVTTIFLCESIYPKFRIDGCFNVLTRLLSYPAYDASVFCPQLKTLHLYLVTETIDIKALTDFRRRRQVLGCPIQSVVVEYIVETPWKSGKFSDEDELPRSENGYDFIEYRLRKDPPQKPHSP</sequence>
<name>A0A8H7NYN9_9APHY</name>
<comment type="caution">
    <text evidence="2">The sequence shown here is derived from an EMBL/GenBank/DDBJ whole genome shotgun (WGS) entry which is preliminary data.</text>
</comment>
<dbReference type="InterPro" id="IPR001810">
    <property type="entry name" value="F-box_dom"/>
</dbReference>
<protein>
    <recommendedName>
        <fullName evidence="1">F-box domain-containing protein</fullName>
    </recommendedName>
</protein>